<feature type="region of interest" description="Disordered" evidence="1">
    <location>
        <begin position="55"/>
        <end position="75"/>
    </location>
</feature>
<comment type="caution">
    <text evidence="2">The sequence shown here is derived from an EMBL/GenBank/DDBJ whole genome shotgun (WGS) entry which is preliminary data.</text>
</comment>
<proteinExistence type="predicted"/>
<evidence type="ECO:0000256" key="1">
    <source>
        <dbReference type="SAM" id="MobiDB-lite"/>
    </source>
</evidence>
<protein>
    <submittedName>
        <fullName evidence="2">Uncharacterized protein</fullName>
    </submittedName>
</protein>
<keyword evidence="3" id="KW-1185">Reference proteome</keyword>
<sequence>MASEKNFKNIEKDYAAVLWRYLCLLVSRKGTNSIASAVMALVLLTKAAEEHVQRPEAFDEETEFGGLGPLFTVPG</sequence>
<reference evidence="2 3" key="1">
    <citation type="journal article" date="2020" name="Phytopathology">
        <title>Genome Sequence Resources of Colletotrichum truncatum, C. plurivorum, C. musicola, and C. sojae: Four Species Pathogenic to Soybean (Glycine max).</title>
        <authorList>
            <person name="Rogerio F."/>
            <person name="Boufleur T.R."/>
            <person name="Ciampi-Guillardi M."/>
            <person name="Sukno S.A."/>
            <person name="Thon M.R."/>
            <person name="Massola Junior N.S."/>
            <person name="Baroncelli R."/>
        </authorList>
    </citation>
    <scope>NUCLEOTIDE SEQUENCE [LARGE SCALE GENOMIC DNA]</scope>
    <source>
        <strain evidence="2 3">LFN0009</strain>
    </source>
</reference>
<gene>
    <name evidence="2" type="ORF">CSOJ01_14458</name>
</gene>
<evidence type="ECO:0000313" key="3">
    <source>
        <dbReference type="Proteomes" id="UP000652219"/>
    </source>
</evidence>
<dbReference type="Proteomes" id="UP000652219">
    <property type="component" value="Unassembled WGS sequence"/>
</dbReference>
<evidence type="ECO:0000313" key="2">
    <source>
        <dbReference type="EMBL" id="KAF6790749.1"/>
    </source>
</evidence>
<dbReference type="EMBL" id="WIGN01000490">
    <property type="protein sequence ID" value="KAF6790749.1"/>
    <property type="molecule type" value="Genomic_DNA"/>
</dbReference>
<accession>A0A8H6IPT6</accession>
<name>A0A8H6IPT6_9PEZI</name>
<organism evidence="2 3">
    <name type="scientific">Colletotrichum sojae</name>
    <dbReference type="NCBI Taxonomy" id="2175907"/>
    <lineage>
        <taxon>Eukaryota</taxon>
        <taxon>Fungi</taxon>
        <taxon>Dikarya</taxon>
        <taxon>Ascomycota</taxon>
        <taxon>Pezizomycotina</taxon>
        <taxon>Sordariomycetes</taxon>
        <taxon>Hypocreomycetidae</taxon>
        <taxon>Glomerellales</taxon>
        <taxon>Glomerellaceae</taxon>
        <taxon>Colletotrichum</taxon>
        <taxon>Colletotrichum orchidearum species complex</taxon>
    </lineage>
</organism>
<dbReference type="AlphaFoldDB" id="A0A8H6IPT6"/>